<keyword evidence="1" id="KW-0812">Transmembrane</keyword>
<keyword evidence="1" id="KW-1133">Transmembrane helix</keyword>
<feature type="transmembrane region" description="Helical" evidence="1">
    <location>
        <begin position="97"/>
        <end position="117"/>
    </location>
</feature>
<feature type="transmembrane region" description="Helical" evidence="1">
    <location>
        <begin position="32"/>
        <end position="48"/>
    </location>
</feature>
<proteinExistence type="predicted"/>
<dbReference type="Proteomes" id="UP000034854">
    <property type="component" value="Unassembled WGS sequence"/>
</dbReference>
<dbReference type="AlphaFoldDB" id="A0A0G0XIE0"/>
<feature type="transmembrane region" description="Helical" evidence="1">
    <location>
        <begin position="184"/>
        <end position="206"/>
    </location>
</feature>
<sequence length="647" mass="74186">MKMKMFINLIKILVLAVPAGFAYLGIKYSDSFYYLLSFISLVFWFFVLKPGVFSNKKLSVPKIKAPFLNINVPKIHEPEIIEWFEEKALGKKFSKRIHLPLIAIFLFSQLAFLYLGVFELPLTSDGNIIIAYFKAQLDQILVSWPYFLVGILFAVIVLVIYGLKRKLIVITKPRHFVNTWIKSLAVVLVVLALSLGLSFLSLYAVAVAHANSVKSTDVISGEKDVLQKLKNSSKAPKIVGVEKGLKRTLISISLKRNSSLGKFYSEKLIDTLPDNFLFIKTPTEALIMYGDNLLITELKKSEIEAVSPTVTKLLVKQQLEPRYIKDEPEVKVLSRQEYLKYRDDQINKQLEEVDGILAEIQKNINIAYSNIQIDKNNIAEAQNLLASAPEKRDADYNYCKTAGYSSFYFGTFYRYYTDAECEAKRQEWDNYLAELEASIRQNQANLGYDQGQLAQYQEYKKIFEDFRPYVEAQKGSTPDELGLFEPERSVKVVLESTNNKAVGDYFATLVHEYLHYTSYVSEERQFTHRFFEEALTEYFSRKIIKDQLGLETGLGYPIQVKVIEEISKKISENKLRDIYFNKDESTLVALLNEAYGSKFYTDSEFHFQALSYLGGKDALKAANNIMFKIGGQELKEEDLYSTFSELK</sequence>
<name>A0A0G0XIE0_9BACT</name>
<evidence type="ECO:0000313" key="3">
    <source>
        <dbReference type="Proteomes" id="UP000034854"/>
    </source>
</evidence>
<feature type="transmembrane region" description="Helical" evidence="1">
    <location>
        <begin position="144"/>
        <end position="163"/>
    </location>
</feature>
<accession>A0A0G0XIE0</accession>
<evidence type="ECO:0000256" key="1">
    <source>
        <dbReference type="SAM" id="Phobius"/>
    </source>
</evidence>
<keyword evidence="1" id="KW-0472">Membrane</keyword>
<protein>
    <submittedName>
        <fullName evidence="2">Uncharacterized protein</fullName>
    </submittedName>
</protein>
<comment type="caution">
    <text evidence="2">The sequence shown here is derived from an EMBL/GenBank/DDBJ whole genome shotgun (WGS) entry which is preliminary data.</text>
</comment>
<organism evidence="2 3">
    <name type="scientific">Candidatus Curtissbacteria bacterium GW2011_GWA1_41_11</name>
    <dbReference type="NCBI Taxonomy" id="1618409"/>
    <lineage>
        <taxon>Bacteria</taxon>
        <taxon>Candidatus Curtissiibacteriota</taxon>
    </lineage>
</organism>
<gene>
    <name evidence="2" type="ORF">UU34_C0004G0013</name>
</gene>
<reference evidence="2 3" key="1">
    <citation type="journal article" date="2015" name="Nature">
        <title>rRNA introns, odd ribosomes, and small enigmatic genomes across a large radiation of phyla.</title>
        <authorList>
            <person name="Brown C.T."/>
            <person name="Hug L.A."/>
            <person name="Thomas B.C."/>
            <person name="Sharon I."/>
            <person name="Castelle C.J."/>
            <person name="Singh A."/>
            <person name="Wilkins M.J."/>
            <person name="Williams K.H."/>
            <person name="Banfield J.F."/>
        </authorList>
    </citation>
    <scope>NUCLEOTIDE SEQUENCE [LARGE SCALE GENOMIC DNA]</scope>
</reference>
<dbReference type="EMBL" id="LCAG01000004">
    <property type="protein sequence ID" value="KKR87472.1"/>
    <property type="molecule type" value="Genomic_DNA"/>
</dbReference>
<evidence type="ECO:0000313" key="2">
    <source>
        <dbReference type="EMBL" id="KKR87472.1"/>
    </source>
</evidence>